<comment type="caution">
    <text evidence="2">The sequence shown here is derived from an EMBL/GenBank/DDBJ whole genome shotgun (WGS) entry which is preliminary data.</text>
</comment>
<gene>
    <name evidence="2" type="ORF">E2C01_076982</name>
</gene>
<keyword evidence="3" id="KW-1185">Reference proteome</keyword>
<evidence type="ECO:0000313" key="3">
    <source>
        <dbReference type="Proteomes" id="UP000324222"/>
    </source>
</evidence>
<reference evidence="2 3" key="1">
    <citation type="submission" date="2019-05" db="EMBL/GenBank/DDBJ databases">
        <title>Another draft genome of Portunus trituberculatus and its Hox gene families provides insights of decapod evolution.</title>
        <authorList>
            <person name="Jeong J.-H."/>
            <person name="Song I."/>
            <person name="Kim S."/>
            <person name="Choi T."/>
            <person name="Kim D."/>
            <person name="Ryu S."/>
            <person name="Kim W."/>
        </authorList>
    </citation>
    <scope>NUCLEOTIDE SEQUENCE [LARGE SCALE GENOMIC DNA]</scope>
    <source>
        <tissue evidence="2">Muscle</tissue>
    </source>
</reference>
<accession>A0A5B7IQ32</accession>
<dbReference type="AlphaFoldDB" id="A0A5B7IQ32"/>
<sequence length="25" mass="2866">MSRNMTVVFTPPRSCCPRQGNKPQM</sequence>
<evidence type="ECO:0000256" key="1">
    <source>
        <dbReference type="SAM" id="MobiDB-lite"/>
    </source>
</evidence>
<organism evidence="2 3">
    <name type="scientific">Portunus trituberculatus</name>
    <name type="common">Swimming crab</name>
    <name type="synonym">Neptunus trituberculatus</name>
    <dbReference type="NCBI Taxonomy" id="210409"/>
    <lineage>
        <taxon>Eukaryota</taxon>
        <taxon>Metazoa</taxon>
        <taxon>Ecdysozoa</taxon>
        <taxon>Arthropoda</taxon>
        <taxon>Crustacea</taxon>
        <taxon>Multicrustacea</taxon>
        <taxon>Malacostraca</taxon>
        <taxon>Eumalacostraca</taxon>
        <taxon>Eucarida</taxon>
        <taxon>Decapoda</taxon>
        <taxon>Pleocyemata</taxon>
        <taxon>Brachyura</taxon>
        <taxon>Eubrachyura</taxon>
        <taxon>Portunoidea</taxon>
        <taxon>Portunidae</taxon>
        <taxon>Portuninae</taxon>
        <taxon>Portunus</taxon>
    </lineage>
</organism>
<evidence type="ECO:0000313" key="2">
    <source>
        <dbReference type="EMBL" id="MPC82324.1"/>
    </source>
</evidence>
<dbReference type="Proteomes" id="UP000324222">
    <property type="component" value="Unassembled WGS sequence"/>
</dbReference>
<dbReference type="EMBL" id="VSRR010059429">
    <property type="protein sequence ID" value="MPC82324.1"/>
    <property type="molecule type" value="Genomic_DNA"/>
</dbReference>
<name>A0A5B7IQ32_PORTR</name>
<feature type="region of interest" description="Disordered" evidence="1">
    <location>
        <begin position="1"/>
        <end position="25"/>
    </location>
</feature>
<proteinExistence type="predicted"/>
<protein>
    <submittedName>
        <fullName evidence="2">Uncharacterized protein</fullName>
    </submittedName>
</protein>